<feature type="region of interest" description="Disordered" evidence="1">
    <location>
        <begin position="84"/>
        <end position="109"/>
    </location>
</feature>
<organism evidence="2 3">
    <name type="scientific">Microbacterium aurugineum</name>
    <dbReference type="NCBI Taxonomy" id="2851642"/>
    <lineage>
        <taxon>Bacteria</taxon>
        <taxon>Bacillati</taxon>
        <taxon>Actinomycetota</taxon>
        <taxon>Actinomycetes</taxon>
        <taxon>Micrococcales</taxon>
        <taxon>Microbacteriaceae</taxon>
        <taxon>Microbacterium</taxon>
    </lineage>
</organism>
<proteinExistence type="predicted"/>
<reference evidence="2 3" key="1">
    <citation type="submission" date="2021-06" db="EMBL/GenBank/DDBJ databases">
        <title>Genome-based taxonomic framework of Microbacterium strains isolated from marine environment, the description of four new species and reclassification of four preexisting species.</title>
        <authorList>
            <person name="Lee S.D."/>
            <person name="Kim S.-M."/>
            <person name="Byeon Y.-S."/>
            <person name="Yang H.L."/>
            <person name="Kim I.S."/>
        </authorList>
    </citation>
    <scope>NUCLEOTIDE SEQUENCE [LARGE SCALE GENOMIC DNA]</scope>
    <source>
        <strain evidence="2 3">KSW4-10</strain>
    </source>
</reference>
<keyword evidence="3" id="KW-1185">Reference proteome</keyword>
<gene>
    <name evidence="2" type="ORF">KV397_01765</name>
</gene>
<dbReference type="RefSeq" id="WP_261812017.1">
    <property type="nucleotide sequence ID" value="NZ_CP078078.1"/>
</dbReference>
<dbReference type="Proteomes" id="UP000830631">
    <property type="component" value="Chromosome"/>
</dbReference>
<protein>
    <submittedName>
        <fullName evidence="2">Uncharacterized protein</fullName>
    </submittedName>
</protein>
<evidence type="ECO:0000256" key="1">
    <source>
        <dbReference type="SAM" id="MobiDB-lite"/>
    </source>
</evidence>
<name>A0ABY4IW88_9MICO</name>
<accession>A0ABY4IW88</accession>
<dbReference type="EMBL" id="CP078078">
    <property type="protein sequence ID" value="UPL16570.1"/>
    <property type="molecule type" value="Genomic_DNA"/>
</dbReference>
<evidence type="ECO:0000313" key="3">
    <source>
        <dbReference type="Proteomes" id="UP000830631"/>
    </source>
</evidence>
<evidence type="ECO:0000313" key="2">
    <source>
        <dbReference type="EMBL" id="UPL16570.1"/>
    </source>
</evidence>
<sequence length="109" mass="11966">MRSDSGPITRNLATIPSLTDPINTDWTITQLLEWLSDDARQHDVALQHPLARIEALMTGARWARTPSTVALIRSIAAAVHDDPTRGSLRIGELSPQQEPGVPERIPQLA</sequence>